<dbReference type="CDD" id="cd00096">
    <property type="entry name" value="Ig"/>
    <property type="match status" value="1"/>
</dbReference>
<evidence type="ECO:0000256" key="1">
    <source>
        <dbReference type="ARBA" id="ARBA00022729"/>
    </source>
</evidence>
<keyword evidence="4" id="KW-0393">Immunoglobulin domain</keyword>
<dbReference type="PANTHER" id="PTHR12231:SF253">
    <property type="entry name" value="DPR-INTERACTING PROTEIN ETA, ISOFORM B-RELATED"/>
    <property type="match status" value="1"/>
</dbReference>
<dbReference type="GO" id="GO:0043005">
    <property type="term" value="C:neuron projection"/>
    <property type="evidence" value="ECO:0007669"/>
    <property type="project" value="TreeGrafter"/>
</dbReference>
<dbReference type="InterPro" id="IPR013783">
    <property type="entry name" value="Ig-like_fold"/>
</dbReference>
<dbReference type="InterPro" id="IPR051170">
    <property type="entry name" value="Neural/epithelial_adhesion"/>
</dbReference>
<feature type="non-terminal residue" evidence="6">
    <location>
        <position position="1"/>
    </location>
</feature>
<feature type="domain" description="Ig-like" evidence="5">
    <location>
        <begin position="30"/>
        <end position="135"/>
    </location>
</feature>
<name>A0AAW0VX63_CHEQU</name>
<evidence type="ECO:0000256" key="3">
    <source>
        <dbReference type="ARBA" id="ARBA00023157"/>
    </source>
</evidence>
<sequence>AGTGPRLVLSPVTRGHTGAFLCVASNGVPPAVSARAQLTVKYAPEIVGGVGVVWAEVTGCAALVCEFRGWPRPTVAWTRDRRLIESSLDQWDMDGTGRSSLVFKSITTEDFGLYTCTVSNLLGSRSTLLTLLEVTTTTSSTTITTTTTTTTTTTST</sequence>
<dbReference type="Pfam" id="PF13927">
    <property type="entry name" value="Ig_3"/>
    <property type="match status" value="1"/>
</dbReference>
<evidence type="ECO:0000313" key="7">
    <source>
        <dbReference type="Proteomes" id="UP001445076"/>
    </source>
</evidence>
<dbReference type="EMBL" id="JARKIK010000100">
    <property type="protein sequence ID" value="KAK8721515.1"/>
    <property type="molecule type" value="Genomic_DNA"/>
</dbReference>
<keyword evidence="7" id="KW-1185">Reference proteome</keyword>
<keyword evidence="2" id="KW-0677">Repeat</keyword>
<reference evidence="6 7" key="1">
    <citation type="journal article" date="2024" name="BMC Genomics">
        <title>Genome assembly of redclaw crayfish (Cherax quadricarinatus) provides insights into its immune adaptation and hypoxia tolerance.</title>
        <authorList>
            <person name="Liu Z."/>
            <person name="Zheng J."/>
            <person name="Li H."/>
            <person name="Fang K."/>
            <person name="Wang S."/>
            <person name="He J."/>
            <person name="Zhou D."/>
            <person name="Weng S."/>
            <person name="Chi M."/>
            <person name="Gu Z."/>
            <person name="He J."/>
            <person name="Li F."/>
            <person name="Wang M."/>
        </authorList>
    </citation>
    <scope>NUCLEOTIDE SEQUENCE [LARGE SCALE GENOMIC DNA]</scope>
    <source>
        <strain evidence="6">ZL_2023a</strain>
    </source>
</reference>
<dbReference type="AlphaFoldDB" id="A0AAW0VX63"/>
<keyword evidence="3" id="KW-1015">Disulfide bond</keyword>
<feature type="non-terminal residue" evidence="6">
    <location>
        <position position="156"/>
    </location>
</feature>
<evidence type="ECO:0000256" key="4">
    <source>
        <dbReference type="ARBA" id="ARBA00023319"/>
    </source>
</evidence>
<evidence type="ECO:0000256" key="2">
    <source>
        <dbReference type="ARBA" id="ARBA00022737"/>
    </source>
</evidence>
<dbReference type="PANTHER" id="PTHR12231">
    <property type="entry name" value="CTX-RELATED TYPE I TRANSMEMBRANE PROTEIN"/>
    <property type="match status" value="1"/>
</dbReference>
<comment type="caution">
    <text evidence="6">The sequence shown here is derived from an EMBL/GenBank/DDBJ whole genome shotgun (WGS) entry which is preliminary data.</text>
</comment>
<dbReference type="InterPro" id="IPR003598">
    <property type="entry name" value="Ig_sub2"/>
</dbReference>
<dbReference type="SMART" id="SM00408">
    <property type="entry name" value="IGc2"/>
    <property type="match status" value="1"/>
</dbReference>
<dbReference type="SUPFAM" id="SSF48726">
    <property type="entry name" value="Immunoglobulin"/>
    <property type="match status" value="2"/>
</dbReference>
<dbReference type="PROSITE" id="PS50835">
    <property type="entry name" value="IG_LIKE"/>
    <property type="match status" value="1"/>
</dbReference>
<dbReference type="Gene3D" id="2.60.40.10">
    <property type="entry name" value="Immunoglobulins"/>
    <property type="match status" value="2"/>
</dbReference>
<dbReference type="InterPro" id="IPR003599">
    <property type="entry name" value="Ig_sub"/>
</dbReference>
<organism evidence="6 7">
    <name type="scientific">Cherax quadricarinatus</name>
    <name type="common">Australian red claw crayfish</name>
    <dbReference type="NCBI Taxonomy" id="27406"/>
    <lineage>
        <taxon>Eukaryota</taxon>
        <taxon>Metazoa</taxon>
        <taxon>Ecdysozoa</taxon>
        <taxon>Arthropoda</taxon>
        <taxon>Crustacea</taxon>
        <taxon>Multicrustacea</taxon>
        <taxon>Malacostraca</taxon>
        <taxon>Eumalacostraca</taxon>
        <taxon>Eucarida</taxon>
        <taxon>Decapoda</taxon>
        <taxon>Pleocyemata</taxon>
        <taxon>Astacidea</taxon>
        <taxon>Parastacoidea</taxon>
        <taxon>Parastacidae</taxon>
        <taxon>Cherax</taxon>
    </lineage>
</organism>
<accession>A0AAW0VX63</accession>
<evidence type="ECO:0000259" key="5">
    <source>
        <dbReference type="PROSITE" id="PS50835"/>
    </source>
</evidence>
<protein>
    <recommendedName>
        <fullName evidence="5">Ig-like domain-containing protein</fullName>
    </recommendedName>
</protein>
<gene>
    <name evidence="6" type="ORF">OTU49_012757</name>
</gene>
<dbReference type="Proteomes" id="UP001445076">
    <property type="component" value="Unassembled WGS sequence"/>
</dbReference>
<keyword evidence="1" id="KW-0732">Signal</keyword>
<evidence type="ECO:0000313" key="6">
    <source>
        <dbReference type="EMBL" id="KAK8721515.1"/>
    </source>
</evidence>
<proteinExistence type="predicted"/>
<dbReference type="InterPro" id="IPR007110">
    <property type="entry name" value="Ig-like_dom"/>
</dbReference>
<dbReference type="SMART" id="SM00409">
    <property type="entry name" value="IG"/>
    <property type="match status" value="1"/>
</dbReference>
<dbReference type="InterPro" id="IPR036179">
    <property type="entry name" value="Ig-like_dom_sf"/>
</dbReference>